<dbReference type="AlphaFoldDB" id="A0AAU0F1D8"/>
<proteinExistence type="predicted"/>
<evidence type="ECO:0000313" key="2">
    <source>
        <dbReference type="Proteomes" id="UP001432059"/>
    </source>
</evidence>
<name>A0AAU0F1D8_9FLAO</name>
<organism evidence="1 2">
    <name type="scientific">Bergeyella porcorum</name>
    <dbReference type="NCBI Taxonomy" id="1735111"/>
    <lineage>
        <taxon>Bacteria</taxon>
        <taxon>Pseudomonadati</taxon>
        <taxon>Bacteroidota</taxon>
        <taxon>Flavobacteriia</taxon>
        <taxon>Flavobacteriales</taxon>
        <taxon>Weeksellaceae</taxon>
        <taxon>Bergeyella</taxon>
    </lineage>
</organism>
<protein>
    <submittedName>
        <fullName evidence="1">Uncharacterized protein</fullName>
    </submittedName>
</protein>
<sequence length="118" mass="13126">MGGSAELYESFNTKYGDLSAILIENLPFWVELTTVPSKKVSLMSEWESKLKAIVSEVKKRRCGAASRGVPSWMMVLLQRVLQETGKGSIAELWPNLEVLLPRGHQFQAVSGTVPPAHW</sequence>
<dbReference type="KEGG" id="bpor:BPO_1498"/>
<dbReference type="EMBL" id="CP136426">
    <property type="protein sequence ID" value="WOC52145.1"/>
    <property type="molecule type" value="Genomic_DNA"/>
</dbReference>
<reference evidence="1" key="1">
    <citation type="submission" date="2023-10" db="EMBL/GenBank/DDBJ databases">
        <title>Characterization and whole genome sequencing of a novel strain of Bergeyella porcorum QD2021 isolated from pig.</title>
        <authorList>
            <person name="Liu G."/>
            <person name="Chen C."/>
            <person name="Han X."/>
        </authorList>
    </citation>
    <scope>NUCLEOTIDE SEQUENCE</scope>
    <source>
        <strain evidence="1">QD2021</strain>
    </source>
</reference>
<dbReference type="Pfam" id="PF03321">
    <property type="entry name" value="GH3"/>
    <property type="match status" value="1"/>
</dbReference>
<dbReference type="Proteomes" id="UP001432059">
    <property type="component" value="Chromosome"/>
</dbReference>
<accession>A0AAU0F1D8</accession>
<gene>
    <name evidence="1" type="ORF">BPO_1498</name>
</gene>
<evidence type="ECO:0000313" key="1">
    <source>
        <dbReference type="EMBL" id="WOC52145.1"/>
    </source>
</evidence>
<keyword evidence="2" id="KW-1185">Reference proteome</keyword>